<dbReference type="InterPro" id="IPR020846">
    <property type="entry name" value="MFS_dom"/>
</dbReference>
<gene>
    <name evidence="8" type="ORF">AVDCRST_MAG18-401</name>
</gene>
<keyword evidence="3 6" id="KW-0812">Transmembrane</keyword>
<dbReference type="AlphaFoldDB" id="A0A6J4UMG1"/>
<organism evidence="8">
    <name type="scientific">uncultured Thermomicrobiales bacterium</name>
    <dbReference type="NCBI Taxonomy" id="1645740"/>
    <lineage>
        <taxon>Bacteria</taxon>
        <taxon>Pseudomonadati</taxon>
        <taxon>Thermomicrobiota</taxon>
        <taxon>Thermomicrobia</taxon>
        <taxon>Thermomicrobiales</taxon>
        <taxon>environmental samples</taxon>
    </lineage>
</organism>
<evidence type="ECO:0000256" key="5">
    <source>
        <dbReference type="ARBA" id="ARBA00023136"/>
    </source>
</evidence>
<feature type="transmembrane region" description="Helical" evidence="6">
    <location>
        <begin position="285"/>
        <end position="306"/>
    </location>
</feature>
<dbReference type="InterPro" id="IPR011701">
    <property type="entry name" value="MFS"/>
</dbReference>
<feature type="transmembrane region" description="Helical" evidence="6">
    <location>
        <begin position="346"/>
        <end position="366"/>
    </location>
</feature>
<feature type="transmembrane region" description="Helical" evidence="6">
    <location>
        <begin position="172"/>
        <end position="192"/>
    </location>
</feature>
<feature type="transmembrane region" description="Helical" evidence="6">
    <location>
        <begin position="84"/>
        <end position="105"/>
    </location>
</feature>
<evidence type="ECO:0000256" key="4">
    <source>
        <dbReference type="ARBA" id="ARBA00022989"/>
    </source>
</evidence>
<evidence type="ECO:0000256" key="2">
    <source>
        <dbReference type="ARBA" id="ARBA00022475"/>
    </source>
</evidence>
<feature type="transmembrane region" description="Helical" evidence="6">
    <location>
        <begin position="220"/>
        <end position="244"/>
    </location>
</feature>
<feature type="transmembrane region" description="Helical" evidence="6">
    <location>
        <begin position="51"/>
        <end position="72"/>
    </location>
</feature>
<evidence type="ECO:0000256" key="6">
    <source>
        <dbReference type="SAM" id="Phobius"/>
    </source>
</evidence>
<name>A0A6J4UMG1_9BACT</name>
<dbReference type="EMBL" id="CADCWN010000027">
    <property type="protein sequence ID" value="CAA9552119.1"/>
    <property type="molecule type" value="Genomic_DNA"/>
</dbReference>
<keyword evidence="2" id="KW-1003">Cell membrane</keyword>
<feature type="transmembrane region" description="Helical" evidence="6">
    <location>
        <begin position="111"/>
        <end position="135"/>
    </location>
</feature>
<protein>
    <recommendedName>
        <fullName evidence="7">Major facilitator superfamily (MFS) profile domain-containing protein</fullName>
    </recommendedName>
</protein>
<sequence length="417" mass="42721">MTAQTYRPDELPRPTWGALLPLCLTVFAVLVHGSAIGPFAKEIARDLGTTVPLIGQVSTLLLGTMAAVGLLAGPLADHYGHRRIILLGLGLLGLGAAIMGLAPAYPALLTGALVAGAGAPIMAVTFAVAAARYAGDARRTALSRIQAVQTSGSILGAPLLPAVAAATVWRGAYVVVLMAYLLAGMLILRGLARDPHRAGRFTPRTVLAAYRPLLGDRRMLALYGASALRAIGWMGPFTYLGAFYAERHGLALERIGLAYMVASGGMFAGNLAAGRWLGGVDLRRAFAGTTAILALCWAAVFTLPLATPQVVAVATAASFASGFGWIALTTLLAAETPAAAGTTMTLNGSAFALGFALGSAAGGLLIGLGGYALLGVVLPVATLVTALLVWRPRLRLRALPGHGAPAVTQAAHDIDRP</sequence>
<proteinExistence type="predicted"/>
<evidence type="ECO:0000256" key="3">
    <source>
        <dbReference type="ARBA" id="ARBA00022692"/>
    </source>
</evidence>
<feature type="transmembrane region" description="Helical" evidence="6">
    <location>
        <begin position="16"/>
        <end position="39"/>
    </location>
</feature>
<keyword evidence="4 6" id="KW-1133">Transmembrane helix</keyword>
<dbReference type="InterPro" id="IPR036259">
    <property type="entry name" value="MFS_trans_sf"/>
</dbReference>
<dbReference type="SUPFAM" id="SSF103473">
    <property type="entry name" value="MFS general substrate transporter"/>
    <property type="match status" value="1"/>
</dbReference>
<dbReference type="PANTHER" id="PTHR43124:SF3">
    <property type="entry name" value="CHLORAMPHENICOL EFFLUX PUMP RV0191"/>
    <property type="match status" value="1"/>
</dbReference>
<evidence type="ECO:0000259" key="7">
    <source>
        <dbReference type="PROSITE" id="PS50850"/>
    </source>
</evidence>
<feature type="transmembrane region" description="Helical" evidence="6">
    <location>
        <begin position="147"/>
        <end position="166"/>
    </location>
</feature>
<feature type="transmembrane region" description="Helical" evidence="6">
    <location>
        <begin position="312"/>
        <end position="334"/>
    </location>
</feature>
<comment type="subcellular location">
    <subcellularLocation>
        <location evidence="1">Cell membrane</location>
        <topology evidence="1">Multi-pass membrane protein</topology>
    </subcellularLocation>
</comment>
<feature type="transmembrane region" description="Helical" evidence="6">
    <location>
        <begin position="372"/>
        <end position="390"/>
    </location>
</feature>
<evidence type="ECO:0000256" key="1">
    <source>
        <dbReference type="ARBA" id="ARBA00004651"/>
    </source>
</evidence>
<dbReference type="InterPro" id="IPR050189">
    <property type="entry name" value="MFS_Efflux_Transporters"/>
</dbReference>
<dbReference type="Gene3D" id="1.20.1250.20">
    <property type="entry name" value="MFS general substrate transporter like domains"/>
    <property type="match status" value="1"/>
</dbReference>
<dbReference type="Pfam" id="PF07690">
    <property type="entry name" value="MFS_1"/>
    <property type="match status" value="1"/>
</dbReference>
<keyword evidence="5 6" id="KW-0472">Membrane</keyword>
<dbReference type="GO" id="GO:0022857">
    <property type="term" value="F:transmembrane transporter activity"/>
    <property type="evidence" value="ECO:0007669"/>
    <property type="project" value="InterPro"/>
</dbReference>
<reference evidence="8" key="1">
    <citation type="submission" date="2020-02" db="EMBL/GenBank/DDBJ databases">
        <authorList>
            <person name="Meier V. D."/>
        </authorList>
    </citation>
    <scope>NUCLEOTIDE SEQUENCE</scope>
    <source>
        <strain evidence="8">AVDCRST_MAG18</strain>
    </source>
</reference>
<dbReference type="PROSITE" id="PS50850">
    <property type="entry name" value="MFS"/>
    <property type="match status" value="1"/>
</dbReference>
<dbReference type="PANTHER" id="PTHR43124">
    <property type="entry name" value="PURINE EFFLUX PUMP PBUE"/>
    <property type="match status" value="1"/>
</dbReference>
<evidence type="ECO:0000313" key="8">
    <source>
        <dbReference type="EMBL" id="CAA9552119.1"/>
    </source>
</evidence>
<feature type="domain" description="Major facilitator superfamily (MFS) profile" evidence="7">
    <location>
        <begin position="18"/>
        <end position="393"/>
    </location>
</feature>
<dbReference type="GO" id="GO:0005886">
    <property type="term" value="C:plasma membrane"/>
    <property type="evidence" value="ECO:0007669"/>
    <property type="project" value="UniProtKB-SubCell"/>
</dbReference>
<feature type="transmembrane region" description="Helical" evidence="6">
    <location>
        <begin position="256"/>
        <end position="273"/>
    </location>
</feature>
<accession>A0A6J4UMG1</accession>